<accession>A0ABX2CTN2</accession>
<evidence type="ECO:0000313" key="2">
    <source>
        <dbReference type="EMBL" id="NQE33774.1"/>
    </source>
</evidence>
<evidence type="ECO:0000259" key="1">
    <source>
        <dbReference type="Pfam" id="PF26355"/>
    </source>
</evidence>
<dbReference type="EMBL" id="SRRZ01000020">
    <property type="protein sequence ID" value="NQE33774.1"/>
    <property type="molecule type" value="Genomic_DNA"/>
</dbReference>
<dbReference type="Proteomes" id="UP000702425">
    <property type="component" value="Unassembled WGS sequence"/>
</dbReference>
<feature type="domain" description="vWA-MoxR associated protein N-terminal HTH" evidence="1">
    <location>
        <begin position="1"/>
        <end position="82"/>
    </location>
</feature>
<dbReference type="InterPro" id="IPR058651">
    <property type="entry name" value="HTH_VMAP-M9"/>
</dbReference>
<sequence>MNIPQMLQSVDETVCAKTGKHLNDLQRRIIAGILNRQKYAGVAETYGYSDKHVKKVSHELLQMLSDIFGEQVKKSNLESVLEGHINVNISLGNKNTWNKNNVNIGYTHNCPDASASTPDESQPATPDFQQQSNNYTGLAIIELIDKLRQFGLTDEQIAEALNLPLNELNRVDLEI</sequence>
<evidence type="ECO:0000313" key="3">
    <source>
        <dbReference type="Proteomes" id="UP000702425"/>
    </source>
</evidence>
<name>A0ABX2CTN2_9CYAN</name>
<organism evidence="2 3">
    <name type="scientific">Microcoleus asticus IPMA8</name>
    <dbReference type="NCBI Taxonomy" id="2563858"/>
    <lineage>
        <taxon>Bacteria</taxon>
        <taxon>Bacillati</taxon>
        <taxon>Cyanobacteriota</taxon>
        <taxon>Cyanophyceae</taxon>
        <taxon>Oscillatoriophycideae</taxon>
        <taxon>Oscillatoriales</taxon>
        <taxon>Microcoleaceae</taxon>
        <taxon>Microcoleus</taxon>
        <taxon>Microcoleus asticus</taxon>
    </lineage>
</organism>
<proteinExistence type="predicted"/>
<gene>
    <name evidence="2" type="ORF">E5S67_01495</name>
</gene>
<dbReference type="Pfam" id="PF26355">
    <property type="entry name" value="HTH_VMAP-M9"/>
    <property type="match status" value="1"/>
</dbReference>
<comment type="caution">
    <text evidence="2">The sequence shown here is derived from an EMBL/GenBank/DDBJ whole genome shotgun (WGS) entry which is preliminary data.</text>
</comment>
<reference evidence="2 3" key="1">
    <citation type="journal article" date="2020" name="Sci. Rep.">
        <title>A novel cyanobacterial geosmin producer, revising GeoA distribution and dispersion patterns in Bacteria.</title>
        <authorList>
            <person name="Churro C."/>
            <person name="Semedo-Aguiar A.P."/>
            <person name="Silva A.D."/>
            <person name="Pereira-Leal J.B."/>
            <person name="Leite R.B."/>
        </authorList>
    </citation>
    <scope>NUCLEOTIDE SEQUENCE [LARGE SCALE GENOMIC DNA]</scope>
    <source>
        <strain evidence="2 3">IPMA8</strain>
    </source>
</reference>
<keyword evidence="3" id="KW-1185">Reference proteome</keyword>
<protein>
    <recommendedName>
        <fullName evidence="1">vWA-MoxR associated protein N-terminal HTH domain-containing protein</fullName>
    </recommendedName>
</protein>